<dbReference type="OrthoDB" id="123525at2"/>
<keyword evidence="2" id="KW-1185">Reference proteome</keyword>
<dbReference type="RefSeq" id="WP_143059700.1">
    <property type="nucleotide sequence ID" value="NZ_FOGD01000020.1"/>
</dbReference>
<protein>
    <submittedName>
        <fullName evidence="1">Uncharacterized protein</fullName>
    </submittedName>
</protein>
<dbReference type="SUPFAM" id="SSF56731">
    <property type="entry name" value="DNA primase core"/>
    <property type="match status" value="1"/>
</dbReference>
<dbReference type="Gene3D" id="3.40.1360.10">
    <property type="match status" value="1"/>
</dbReference>
<proteinExistence type="predicted"/>
<evidence type="ECO:0000313" key="2">
    <source>
        <dbReference type="Proteomes" id="UP000199766"/>
    </source>
</evidence>
<dbReference type="STRING" id="180197.SAMN02982919_03172"/>
<dbReference type="AlphaFoldDB" id="A0A1H9SMG6"/>
<evidence type="ECO:0000313" key="1">
    <source>
        <dbReference type="EMBL" id="SER86078.1"/>
    </source>
</evidence>
<dbReference type="EMBL" id="FOGD01000020">
    <property type="protein sequence ID" value="SER86078.1"/>
    <property type="molecule type" value="Genomic_DNA"/>
</dbReference>
<sequence>MTSLDTAFGLLRQSAKDLLGQYNINVKVKGDWLNMAWCPWCGHGKDGQSNYQCGVHERAGENGFIHAVKCMHPHDSPTGEPSPHYADFLVALGALGSEDVAKLKSAKSTIQVASFFSQAQKVQLDIGRMNADNNVRGRRRLMDNVKAMEYLTKTRGYTQATIERFKLTLSEPYEKDGKQIHAHALAAPLIGADGNFYKKYVNYAIPDVTVDNRDKPQRAWSPGAARVYYNADARNKRWLFICDGLKDVWALHQLLEGSPLMNQLALVSSTNGGGGFPSDWRQPDYWNQFDLVFAGHDNDKADALSGRRAGDEHAKALAKLAEREIRRVTPSGVKDWNDWVLAGHTEVEFKKLLETAESIPIVEKVEDDDGRSFGRFAADPVSIVGEYRNGYLYEAVRTLVREMVESTGEVVEHYNTIVIRSDRTQHRAQQMPAPKGTPEHARVWRLIPDGTLLSRQPEPNPNLTWSWPSVRTWLSKKDHGTSLQGLMVKIQNHLRGSVWLPYEHDYAILSCAVVASYVQEVFDAVPLLLVTGPAGSGKSELGEAMRSMGANSRNVLARVSAATLARHIDATRGLVVIDDLEQIGVNNSGKDAQFDDLVQTLKLSYKKSTAMKMVTEFKNGQGFQREFNFFGIKVINNTRGSDSILGSRMLTINTRHMPTHVKVNKSLKLEPNVLDEIRNHLHTWAFNNVQAVAETYQAIFPNKTGRQDEIEAPLKVVAALSGDAALVTMLDNALARQKNVTTDPYSPEEILREALQAIVRRSMERDGVIPTWVTVTQVMYEMASLVDVNYGKDFTTSLAVTEKPEWVGRTLIQRYVDPDARQRTTLYGKGLRAYKLTDDFLASVLRKLSGESSAFSLELPKSENFKAFCKACDTCPYKMHCDMQLLRNKV</sequence>
<accession>A0A1H9SMG6</accession>
<name>A0A1H9SMG6_9BURK</name>
<gene>
    <name evidence="1" type="ORF">SAMN02982919_03172</name>
</gene>
<organism evidence="1 2">
    <name type="scientific">Giesbergeria anulus</name>
    <dbReference type="NCBI Taxonomy" id="180197"/>
    <lineage>
        <taxon>Bacteria</taxon>
        <taxon>Pseudomonadati</taxon>
        <taxon>Pseudomonadota</taxon>
        <taxon>Betaproteobacteria</taxon>
        <taxon>Burkholderiales</taxon>
        <taxon>Comamonadaceae</taxon>
        <taxon>Giesbergeria</taxon>
    </lineage>
</organism>
<dbReference type="Proteomes" id="UP000199766">
    <property type="component" value="Unassembled WGS sequence"/>
</dbReference>
<reference evidence="1 2" key="1">
    <citation type="submission" date="2016-10" db="EMBL/GenBank/DDBJ databases">
        <authorList>
            <person name="de Groot N.N."/>
        </authorList>
    </citation>
    <scope>NUCLEOTIDE SEQUENCE [LARGE SCALE GENOMIC DNA]</scope>
    <source>
        <strain evidence="1 2">ATCC 35958</strain>
    </source>
</reference>